<dbReference type="KEGG" id="pmrn:116957012"/>
<dbReference type="AlphaFoldDB" id="A0AAJ7XHE6"/>
<dbReference type="RefSeq" id="XP_032834814.1">
    <property type="nucleotide sequence ID" value="XM_032978923.1"/>
</dbReference>
<feature type="compositionally biased region" description="Gly residues" evidence="1">
    <location>
        <begin position="149"/>
        <end position="165"/>
    </location>
</feature>
<evidence type="ECO:0000313" key="3">
    <source>
        <dbReference type="RefSeq" id="XP_032834814.1"/>
    </source>
</evidence>
<name>A0AAJ7XHE6_PETMA</name>
<evidence type="ECO:0000256" key="1">
    <source>
        <dbReference type="SAM" id="MobiDB-lite"/>
    </source>
</evidence>
<evidence type="ECO:0000313" key="2">
    <source>
        <dbReference type="Proteomes" id="UP001318040"/>
    </source>
</evidence>
<dbReference type="GO" id="GO:0000460">
    <property type="term" value="P:maturation of 5.8S rRNA"/>
    <property type="evidence" value="ECO:0007669"/>
    <property type="project" value="TreeGrafter"/>
</dbReference>
<dbReference type="InterPro" id="IPR019324">
    <property type="entry name" value="MPP6"/>
</dbReference>
<dbReference type="CTD" id="10200"/>
<dbReference type="PANTHER" id="PTHR13582">
    <property type="entry name" value="M-PHASE PHOSPHOPROTEIN 6"/>
    <property type="match status" value="1"/>
</dbReference>
<protein>
    <submittedName>
        <fullName evidence="3">M-phase phosphoprotein 6</fullName>
    </submittedName>
</protein>
<dbReference type="Proteomes" id="UP001318040">
    <property type="component" value="Chromosome 69"/>
</dbReference>
<feature type="region of interest" description="Disordered" evidence="1">
    <location>
        <begin position="143"/>
        <end position="186"/>
    </location>
</feature>
<reference evidence="3" key="1">
    <citation type="submission" date="2025-08" db="UniProtKB">
        <authorList>
            <consortium name="RefSeq"/>
        </authorList>
    </citation>
    <scope>IDENTIFICATION</scope>
    <source>
        <tissue evidence="3">Sperm</tissue>
    </source>
</reference>
<feature type="compositionally biased region" description="Basic and acidic residues" evidence="1">
    <location>
        <begin position="106"/>
        <end position="123"/>
    </location>
</feature>
<dbReference type="PANTHER" id="PTHR13582:SF0">
    <property type="entry name" value="M-PHASE PHOSPHOPROTEIN 6"/>
    <property type="match status" value="1"/>
</dbReference>
<dbReference type="Pfam" id="PF10175">
    <property type="entry name" value="MPP6"/>
    <property type="match status" value="1"/>
</dbReference>
<sequence length="186" mass="20494">MARDSSHKMKLSKNLLRMKFMQRGLDEEERKRLDEEEQRLMTDEHWYLDLPDLQRAEVVVVEEASVAVCEGVEFGRRSFRGFNPEVEKLCSLLELSRRGGGQGGERGGERRGGDEGKDVSDEEMARRFESVVGTVQRKFATKRRCSALGSGGAGGRGQSPGGGQGGPPPTKRLPPTATFLQPADDG</sequence>
<keyword evidence="2" id="KW-1185">Reference proteome</keyword>
<organism evidence="2 3">
    <name type="scientific">Petromyzon marinus</name>
    <name type="common">Sea lamprey</name>
    <dbReference type="NCBI Taxonomy" id="7757"/>
    <lineage>
        <taxon>Eukaryota</taxon>
        <taxon>Metazoa</taxon>
        <taxon>Chordata</taxon>
        <taxon>Craniata</taxon>
        <taxon>Vertebrata</taxon>
        <taxon>Cyclostomata</taxon>
        <taxon>Hyperoartia</taxon>
        <taxon>Petromyzontiformes</taxon>
        <taxon>Petromyzontidae</taxon>
        <taxon>Petromyzon</taxon>
    </lineage>
</organism>
<gene>
    <name evidence="3" type="primary">MPHOSPH6</name>
</gene>
<proteinExistence type="predicted"/>
<feature type="region of interest" description="Disordered" evidence="1">
    <location>
        <begin position="97"/>
        <end position="123"/>
    </location>
</feature>
<accession>A0AAJ7XHE6</accession>